<dbReference type="Proteomes" id="UP000247746">
    <property type="component" value="Unassembled WGS sequence"/>
</dbReference>
<evidence type="ECO:0000256" key="1">
    <source>
        <dbReference type="SAM" id="SignalP"/>
    </source>
</evidence>
<dbReference type="OrthoDB" id="8111740at2"/>
<reference evidence="2 3" key="1">
    <citation type="submission" date="2018-06" db="EMBL/GenBank/DDBJ databases">
        <title>Genomic Encyclopedia of Type Strains, Phase III (KMG-III): the genomes of soil and plant-associated and newly described type strains.</title>
        <authorList>
            <person name="Whitman W."/>
        </authorList>
    </citation>
    <scope>NUCLEOTIDE SEQUENCE [LARGE SCALE GENOMIC DNA]</scope>
    <source>
        <strain evidence="2 3">CECT 5889</strain>
    </source>
</reference>
<keyword evidence="1" id="KW-0732">Signal</keyword>
<keyword evidence="3" id="KW-1185">Reference proteome</keyword>
<dbReference type="AlphaFoldDB" id="A0A2V4UPN2"/>
<feature type="signal peptide" evidence="1">
    <location>
        <begin position="1"/>
        <end position="21"/>
    </location>
</feature>
<evidence type="ECO:0008006" key="4">
    <source>
        <dbReference type="Google" id="ProtNLM"/>
    </source>
</evidence>
<comment type="caution">
    <text evidence="2">The sequence shown here is derived from an EMBL/GenBank/DDBJ whole genome shotgun (WGS) entry which is preliminary data.</text>
</comment>
<dbReference type="EMBL" id="QJSU01000007">
    <property type="protein sequence ID" value="PYE38526.1"/>
    <property type="molecule type" value="Genomic_DNA"/>
</dbReference>
<evidence type="ECO:0000313" key="3">
    <source>
        <dbReference type="Proteomes" id="UP000247746"/>
    </source>
</evidence>
<evidence type="ECO:0000313" key="2">
    <source>
        <dbReference type="EMBL" id="PYE38526.1"/>
    </source>
</evidence>
<feature type="chain" id="PRO_5015919874" description="DKNYY family protein" evidence="1">
    <location>
        <begin position="22"/>
        <end position="325"/>
    </location>
</feature>
<gene>
    <name evidence="2" type="ORF">DFP82_107149</name>
</gene>
<dbReference type="RefSeq" id="WP_110923669.1">
    <property type="nucleotide sequence ID" value="NZ_QJSU01000007.1"/>
</dbReference>
<organism evidence="2 3">
    <name type="scientific">Psychrobacter fozii</name>
    <dbReference type="NCBI Taxonomy" id="198480"/>
    <lineage>
        <taxon>Bacteria</taxon>
        <taxon>Pseudomonadati</taxon>
        <taxon>Pseudomonadota</taxon>
        <taxon>Gammaproteobacteria</taxon>
        <taxon>Moraxellales</taxon>
        <taxon>Moraxellaceae</taxon>
        <taxon>Psychrobacter</taxon>
    </lineage>
</organism>
<proteinExistence type="predicted"/>
<name>A0A2V4UPN2_9GAMM</name>
<protein>
    <recommendedName>
        <fullName evidence="4">DKNYY family protein</fullName>
    </recommendedName>
</protein>
<accession>A0A2V4UPN2</accession>
<sequence length="325" mass="38020">MKTFCYLLVSLLFLYSAQANALNTNEKMINELYQDTELDIDNVDDVFAYVLSQTDDTLTIYPSEGYYYFNFYHQGNLIKGNMLVGHKLRQQGSLSFIYFYDIAGKERGEFKTHHKLYKSSDIFSLKEHQPNLYQLTFKNIKKNLEINQIEPDADFVKTLEIQGFEVNLPMMDDSGVTLYLAFHPTTNNFYYINPLSRDDEFYYPFSDVLKVGARTQFVYLPMEKFAILVGVNANNVYKNNYYDGPFDQLPDEALANIDYKSYLYRVNPSWKDKIYDDGYFINDPDARVALTNYFEYLSLDELKKIQPCASDKNPLQCLEDSGMRF</sequence>